<accession>A0A9J5WXM9</accession>
<protein>
    <submittedName>
        <fullName evidence="1">Uncharacterized protein</fullName>
    </submittedName>
</protein>
<sequence>MQESSTQENEESGTITFDALFEETYESLEVDSEQYSVHKTEELDKNGFDLKSSESLNIRMNQILYQVNNMK</sequence>
<name>A0A9J5WXM9_SOLCO</name>
<dbReference type="AlphaFoldDB" id="A0A9J5WXM9"/>
<evidence type="ECO:0000313" key="1">
    <source>
        <dbReference type="EMBL" id="KAG5580021.1"/>
    </source>
</evidence>
<dbReference type="Proteomes" id="UP000824120">
    <property type="component" value="Chromosome 10"/>
</dbReference>
<evidence type="ECO:0000313" key="2">
    <source>
        <dbReference type="Proteomes" id="UP000824120"/>
    </source>
</evidence>
<reference evidence="1 2" key="1">
    <citation type="submission" date="2020-09" db="EMBL/GenBank/DDBJ databases">
        <title>De no assembly of potato wild relative species, Solanum commersonii.</title>
        <authorList>
            <person name="Cho K."/>
        </authorList>
    </citation>
    <scope>NUCLEOTIDE SEQUENCE [LARGE SCALE GENOMIC DNA]</scope>
    <source>
        <strain evidence="1">LZ3.2</strain>
        <tissue evidence="1">Leaf</tissue>
    </source>
</reference>
<proteinExistence type="predicted"/>
<keyword evidence="2" id="KW-1185">Reference proteome</keyword>
<comment type="caution">
    <text evidence="1">The sequence shown here is derived from an EMBL/GenBank/DDBJ whole genome shotgun (WGS) entry which is preliminary data.</text>
</comment>
<organism evidence="1 2">
    <name type="scientific">Solanum commersonii</name>
    <name type="common">Commerson's wild potato</name>
    <name type="synonym">Commerson's nightshade</name>
    <dbReference type="NCBI Taxonomy" id="4109"/>
    <lineage>
        <taxon>Eukaryota</taxon>
        <taxon>Viridiplantae</taxon>
        <taxon>Streptophyta</taxon>
        <taxon>Embryophyta</taxon>
        <taxon>Tracheophyta</taxon>
        <taxon>Spermatophyta</taxon>
        <taxon>Magnoliopsida</taxon>
        <taxon>eudicotyledons</taxon>
        <taxon>Gunneridae</taxon>
        <taxon>Pentapetalae</taxon>
        <taxon>asterids</taxon>
        <taxon>lamiids</taxon>
        <taxon>Solanales</taxon>
        <taxon>Solanaceae</taxon>
        <taxon>Solanoideae</taxon>
        <taxon>Solaneae</taxon>
        <taxon>Solanum</taxon>
    </lineage>
</organism>
<gene>
    <name evidence="1" type="ORF">H5410_050648</name>
</gene>
<dbReference type="EMBL" id="JACXVP010000010">
    <property type="protein sequence ID" value="KAG5580021.1"/>
    <property type="molecule type" value="Genomic_DNA"/>
</dbReference>